<evidence type="ECO:0000256" key="1">
    <source>
        <dbReference type="SAM" id="MobiDB-lite"/>
    </source>
</evidence>
<accession>A0AAV2GDA6</accession>
<proteinExistence type="predicted"/>
<feature type="compositionally biased region" description="Basic residues" evidence="1">
    <location>
        <begin position="69"/>
        <end position="80"/>
    </location>
</feature>
<evidence type="ECO:0000313" key="2">
    <source>
        <dbReference type="EMBL" id="CAL1408696.1"/>
    </source>
</evidence>
<dbReference type="AlphaFoldDB" id="A0AAV2GDA6"/>
<name>A0AAV2GDA6_9ROSI</name>
<keyword evidence="3" id="KW-1185">Reference proteome</keyword>
<gene>
    <name evidence="2" type="ORF">LTRI10_LOCUS48271</name>
</gene>
<organism evidence="2 3">
    <name type="scientific">Linum trigynum</name>
    <dbReference type="NCBI Taxonomy" id="586398"/>
    <lineage>
        <taxon>Eukaryota</taxon>
        <taxon>Viridiplantae</taxon>
        <taxon>Streptophyta</taxon>
        <taxon>Embryophyta</taxon>
        <taxon>Tracheophyta</taxon>
        <taxon>Spermatophyta</taxon>
        <taxon>Magnoliopsida</taxon>
        <taxon>eudicotyledons</taxon>
        <taxon>Gunneridae</taxon>
        <taxon>Pentapetalae</taxon>
        <taxon>rosids</taxon>
        <taxon>fabids</taxon>
        <taxon>Malpighiales</taxon>
        <taxon>Linaceae</taxon>
        <taxon>Linum</taxon>
    </lineage>
</organism>
<sequence>MIASGTTDSCLTEKSTSSCLRDDRLVFDGELDGLMLQELCDGLAVDGDAGTTGNSTGPAAATIKDPTKTKTKNKPSLRVF</sequence>
<protein>
    <submittedName>
        <fullName evidence="2">Uncharacterized protein</fullName>
    </submittedName>
</protein>
<reference evidence="2 3" key="1">
    <citation type="submission" date="2024-04" db="EMBL/GenBank/DDBJ databases">
        <authorList>
            <person name="Fracassetti M."/>
        </authorList>
    </citation>
    <scope>NUCLEOTIDE SEQUENCE [LARGE SCALE GENOMIC DNA]</scope>
</reference>
<evidence type="ECO:0000313" key="3">
    <source>
        <dbReference type="Proteomes" id="UP001497516"/>
    </source>
</evidence>
<feature type="region of interest" description="Disordered" evidence="1">
    <location>
        <begin position="48"/>
        <end position="80"/>
    </location>
</feature>
<dbReference type="EMBL" id="OZ034821">
    <property type="protein sequence ID" value="CAL1408696.1"/>
    <property type="molecule type" value="Genomic_DNA"/>
</dbReference>
<dbReference type="Proteomes" id="UP001497516">
    <property type="component" value="Chromosome 8"/>
</dbReference>